<accession>A0A286IHM8</accession>
<organism evidence="1 2">
    <name type="scientific">Hoeflea halophila</name>
    <dbReference type="NCBI Taxonomy" id="714899"/>
    <lineage>
        <taxon>Bacteria</taxon>
        <taxon>Pseudomonadati</taxon>
        <taxon>Pseudomonadota</taxon>
        <taxon>Alphaproteobacteria</taxon>
        <taxon>Hyphomicrobiales</taxon>
        <taxon>Rhizobiaceae</taxon>
        <taxon>Hoeflea</taxon>
    </lineage>
</organism>
<dbReference type="AlphaFoldDB" id="A0A286IHM8"/>
<protein>
    <submittedName>
        <fullName evidence="1">Uncharacterized protein</fullName>
    </submittedName>
</protein>
<dbReference type="Proteomes" id="UP000219465">
    <property type="component" value="Unassembled WGS sequence"/>
</dbReference>
<sequence length="71" mass="8014">MNYMLERTNPDGNVEIPIAIAELRRIWRAEETPLPVIRAMLERQGLPVIGVDDDGREVVCGTYPPVSTELH</sequence>
<reference evidence="2" key="1">
    <citation type="submission" date="2017-08" db="EMBL/GenBank/DDBJ databases">
        <authorList>
            <person name="Varghese N."/>
            <person name="Submissions S."/>
        </authorList>
    </citation>
    <scope>NUCLEOTIDE SEQUENCE [LARGE SCALE GENOMIC DNA]</scope>
    <source>
        <strain evidence="2">KCTC 23107</strain>
    </source>
</reference>
<dbReference type="RefSeq" id="WP_097109309.1">
    <property type="nucleotide sequence ID" value="NZ_OCPC01000006.1"/>
</dbReference>
<evidence type="ECO:0000313" key="1">
    <source>
        <dbReference type="EMBL" id="SOE18849.1"/>
    </source>
</evidence>
<dbReference type="EMBL" id="OCPC01000006">
    <property type="protein sequence ID" value="SOE18849.1"/>
    <property type="molecule type" value="Genomic_DNA"/>
</dbReference>
<keyword evidence="2" id="KW-1185">Reference proteome</keyword>
<proteinExistence type="predicted"/>
<name>A0A286IHM8_9HYPH</name>
<evidence type="ECO:0000313" key="2">
    <source>
        <dbReference type="Proteomes" id="UP000219465"/>
    </source>
</evidence>
<gene>
    <name evidence="1" type="ORF">SAMN05877838_3793</name>
</gene>